<evidence type="ECO:0000313" key="2">
    <source>
        <dbReference type="Proteomes" id="UP001065174"/>
    </source>
</evidence>
<accession>A0ABY6CPC3</accession>
<organism evidence="1 2">
    <name type="scientific">Reichenbachiella agarivorans</name>
    <dbReference type="NCBI Taxonomy" id="2979464"/>
    <lineage>
        <taxon>Bacteria</taxon>
        <taxon>Pseudomonadati</taxon>
        <taxon>Bacteroidota</taxon>
        <taxon>Cytophagia</taxon>
        <taxon>Cytophagales</taxon>
        <taxon>Reichenbachiellaceae</taxon>
        <taxon>Reichenbachiella</taxon>
    </lineage>
</organism>
<gene>
    <name evidence="1" type="ORF">N6H18_00030</name>
</gene>
<dbReference type="Proteomes" id="UP001065174">
    <property type="component" value="Chromosome"/>
</dbReference>
<proteinExistence type="predicted"/>
<reference evidence="1" key="1">
    <citation type="submission" date="2022-09" db="EMBL/GenBank/DDBJ databases">
        <title>Comparative genomics and taxonomic characterization of three novel marine species of genus Reichenbachiella exhibiting antioxidant and polysaccharide degradation activities.</title>
        <authorList>
            <person name="Muhammad N."/>
            <person name="Lee Y.-J."/>
            <person name="Ko J."/>
            <person name="Kim S.-G."/>
        </authorList>
    </citation>
    <scope>NUCLEOTIDE SEQUENCE</scope>
    <source>
        <strain evidence="1">BKB1-1</strain>
    </source>
</reference>
<name>A0ABY6CPC3_9BACT</name>
<dbReference type="RefSeq" id="WP_262309797.1">
    <property type="nucleotide sequence ID" value="NZ_CP106679.1"/>
</dbReference>
<evidence type="ECO:0000313" key="1">
    <source>
        <dbReference type="EMBL" id="UXP32362.1"/>
    </source>
</evidence>
<dbReference type="EMBL" id="CP106679">
    <property type="protein sequence ID" value="UXP32362.1"/>
    <property type="molecule type" value="Genomic_DNA"/>
</dbReference>
<keyword evidence="2" id="KW-1185">Reference proteome</keyword>
<sequence length="66" mass="7102">MHPFFVGAYTSKIHSTDDLVNLAQGGPPCCARSTLMLRNMGVEVADGQENCSFTTQITSQDLGILL</sequence>
<protein>
    <submittedName>
        <fullName evidence="1">Uncharacterized protein</fullName>
    </submittedName>
</protein>